<organism evidence="1">
    <name type="scientific">Providencia stuartii</name>
    <dbReference type="NCBI Taxonomy" id="588"/>
    <lineage>
        <taxon>Bacteria</taxon>
        <taxon>Pseudomonadati</taxon>
        <taxon>Pseudomonadota</taxon>
        <taxon>Gammaproteobacteria</taxon>
        <taxon>Enterobacterales</taxon>
        <taxon>Morganellaceae</taxon>
        <taxon>Providencia</taxon>
    </lineage>
</organism>
<gene>
    <name evidence="1" type="ORF">RG298_004356</name>
</gene>
<comment type="caution">
    <text evidence="1">The sequence shown here is derived from an EMBL/GenBank/DDBJ whole genome shotgun (WGS) entry which is preliminary data.</text>
</comment>
<dbReference type="EMBL" id="ABMABF030000034">
    <property type="protein sequence ID" value="EMJ5136545.1"/>
    <property type="molecule type" value="Genomic_DNA"/>
</dbReference>
<evidence type="ECO:0000313" key="1">
    <source>
        <dbReference type="EMBL" id="EMJ5136545.1"/>
    </source>
</evidence>
<protein>
    <submittedName>
        <fullName evidence="1">Uncharacterized protein</fullName>
    </submittedName>
</protein>
<reference evidence="1" key="1">
    <citation type="submission" date="2024-02" db="EMBL/GenBank/DDBJ databases">
        <authorList>
            <consortium name="Clinical and Environmental Microbiology Branch: Whole genome sequencing antimicrobial resistance pathogens in the healthcare setting"/>
        </authorList>
    </citation>
    <scope>NUCLEOTIDE SEQUENCE</scope>
    <source>
        <strain evidence="1">2021GO-0154</strain>
    </source>
</reference>
<dbReference type="AlphaFoldDB" id="A0AAI9DGK4"/>
<sequence>MLTPKLVEYFKSKNWWFDEPSSEYRDALLSINVDINSDFAKFYLHVEDCPTFLGRNREIYQIGWFLINSNSYPLSIERTHEALKIPEEYLPLDNFEGEYGYFYNQKTGEVVGLGLGQELRDFIAGKLKPQWPSFNDFLEFFFDV</sequence>
<accession>A0AAI9DGK4</accession>
<name>A0AAI9DGK4_PROST</name>
<proteinExistence type="predicted"/>